<dbReference type="PROSITE" id="PS51819">
    <property type="entry name" value="VOC"/>
    <property type="match status" value="1"/>
</dbReference>
<sequence length="356" mass="39812">MILKTKQPSRHAEPFVKAQRLAYICWERPDLELVSDFLLSFGLSKSASVKDKLYFKGVDDRQFCYEVRKGSQPQFIEFGLEVCSIDDLKKLSELESASDIHPLNTPGGGYGVTLTDPAGHKVVAVCKQNSSPKKTAPPSPIKNSPGIANRINKTLRIPTEAPPVEKLGHIVFEVSNFQQTCEWYTTIFGFIPSDVQVLPDGSPAVVFMRLNLGDTPADHHTLALAQGVKNQFSHCAFEVQDEDAIGMGQTILREKNFKHAWGIGRHILGSQIFDYWEDPWGVKHEHYCDGDLFTQELPMGIHELKKGAMAQWGAPMPSSFVRPKITIGLIKSLLRNLLVNDDFSLRKLVMLLQRIG</sequence>
<dbReference type="PANTHER" id="PTHR43048">
    <property type="entry name" value="METHYLMALONYL-COA EPIMERASE"/>
    <property type="match status" value="1"/>
</dbReference>
<evidence type="ECO:0000313" key="4">
    <source>
        <dbReference type="EMBL" id="CAA0098058.1"/>
    </source>
</evidence>
<evidence type="ECO:0000313" key="5">
    <source>
        <dbReference type="Proteomes" id="UP000441399"/>
    </source>
</evidence>
<name>A0A5S9P4C5_9GAMM</name>
<gene>
    <name evidence="4" type="ORF">OPDIPICF_04179</name>
</gene>
<dbReference type="EMBL" id="CACSIO010000004">
    <property type="protein sequence ID" value="CAA0098058.1"/>
    <property type="molecule type" value="Genomic_DNA"/>
</dbReference>
<dbReference type="Proteomes" id="UP000441399">
    <property type="component" value="Unassembled WGS sequence"/>
</dbReference>
<evidence type="ECO:0000259" key="3">
    <source>
        <dbReference type="PROSITE" id="PS51819"/>
    </source>
</evidence>
<dbReference type="GO" id="GO:0046872">
    <property type="term" value="F:metal ion binding"/>
    <property type="evidence" value="ECO:0007669"/>
    <property type="project" value="UniProtKB-KW"/>
</dbReference>
<protein>
    <recommendedName>
        <fullName evidence="3">VOC domain-containing protein</fullName>
    </recommendedName>
</protein>
<keyword evidence="5" id="KW-1185">Reference proteome</keyword>
<accession>A0A5S9P4C5</accession>
<dbReference type="InterPro" id="IPR029068">
    <property type="entry name" value="Glyas_Bleomycin-R_OHBP_Dase"/>
</dbReference>
<dbReference type="InterPro" id="IPR004360">
    <property type="entry name" value="Glyas_Fos-R_dOase_dom"/>
</dbReference>
<dbReference type="OrthoDB" id="6909416at2"/>
<reference evidence="4 5" key="1">
    <citation type="submission" date="2019-11" db="EMBL/GenBank/DDBJ databases">
        <authorList>
            <person name="Holert J."/>
        </authorList>
    </citation>
    <scope>NUCLEOTIDE SEQUENCE [LARGE SCALE GENOMIC DNA]</scope>
    <source>
        <strain evidence="4">SB11_3</strain>
    </source>
</reference>
<feature type="region of interest" description="Disordered" evidence="2">
    <location>
        <begin position="128"/>
        <end position="147"/>
    </location>
</feature>
<evidence type="ECO:0000256" key="2">
    <source>
        <dbReference type="SAM" id="MobiDB-lite"/>
    </source>
</evidence>
<dbReference type="SUPFAM" id="SSF54593">
    <property type="entry name" value="Glyoxalase/Bleomycin resistance protein/Dihydroxybiphenyl dioxygenase"/>
    <property type="match status" value="1"/>
</dbReference>
<dbReference type="AlphaFoldDB" id="A0A5S9P4C5"/>
<dbReference type="InterPro" id="IPR037523">
    <property type="entry name" value="VOC_core"/>
</dbReference>
<keyword evidence="1" id="KW-0479">Metal-binding</keyword>
<dbReference type="GO" id="GO:0004493">
    <property type="term" value="F:methylmalonyl-CoA epimerase activity"/>
    <property type="evidence" value="ECO:0007669"/>
    <property type="project" value="TreeGrafter"/>
</dbReference>
<evidence type="ECO:0000256" key="1">
    <source>
        <dbReference type="ARBA" id="ARBA00022723"/>
    </source>
</evidence>
<dbReference type="PANTHER" id="PTHR43048:SF3">
    <property type="entry name" value="METHYLMALONYL-COA EPIMERASE, MITOCHONDRIAL"/>
    <property type="match status" value="1"/>
</dbReference>
<dbReference type="InterPro" id="IPR051785">
    <property type="entry name" value="MMCE/EMCE_epimerase"/>
</dbReference>
<organism evidence="4 5">
    <name type="scientific">BD1-7 clade bacterium</name>
    <dbReference type="NCBI Taxonomy" id="2029982"/>
    <lineage>
        <taxon>Bacteria</taxon>
        <taxon>Pseudomonadati</taxon>
        <taxon>Pseudomonadota</taxon>
        <taxon>Gammaproteobacteria</taxon>
        <taxon>Cellvibrionales</taxon>
        <taxon>Spongiibacteraceae</taxon>
        <taxon>BD1-7 clade</taxon>
    </lineage>
</organism>
<dbReference type="Pfam" id="PF00903">
    <property type="entry name" value="Glyoxalase"/>
    <property type="match status" value="1"/>
</dbReference>
<feature type="domain" description="VOC" evidence="3">
    <location>
        <begin position="166"/>
        <end position="289"/>
    </location>
</feature>
<dbReference type="Gene3D" id="3.10.180.10">
    <property type="entry name" value="2,3-Dihydroxybiphenyl 1,2-Dioxygenase, domain 1"/>
    <property type="match status" value="2"/>
</dbReference>
<proteinExistence type="predicted"/>
<dbReference type="GO" id="GO:0046491">
    <property type="term" value="P:L-methylmalonyl-CoA metabolic process"/>
    <property type="evidence" value="ECO:0007669"/>
    <property type="project" value="TreeGrafter"/>
</dbReference>